<accession>A0A2K1XGQ3</accession>
<proteinExistence type="predicted"/>
<dbReference type="Proteomes" id="UP000006729">
    <property type="component" value="Chromosome 15"/>
</dbReference>
<dbReference type="InParanoid" id="A0A2K1XGQ3"/>
<gene>
    <name evidence="1" type="ORF">POPTR_015G019400</name>
</gene>
<organism evidence="1 2">
    <name type="scientific">Populus trichocarpa</name>
    <name type="common">Western balsam poplar</name>
    <name type="synonym">Populus balsamifera subsp. trichocarpa</name>
    <dbReference type="NCBI Taxonomy" id="3694"/>
    <lineage>
        <taxon>Eukaryota</taxon>
        <taxon>Viridiplantae</taxon>
        <taxon>Streptophyta</taxon>
        <taxon>Embryophyta</taxon>
        <taxon>Tracheophyta</taxon>
        <taxon>Spermatophyta</taxon>
        <taxon>Magnoliopsida</taxon>
        <taxon>eudicotyledons</taxon>
        <taxon>Gunneridae</taxon>
        <taxon>Pentapetalae</taxon>
        <taxon>rosids</taxon>
        <taxon>fabids</taxon>
        <taxon>Malpighiales</taxon>
        <taxon>Salicaceae</taxon>
        <taxon>Saliceae</taxon>
        <taxon>Populus</taxon>
    </lineage>
</organism>
<evidence type="ECO:0000313" key="2">
    <source>
        <dbReference type="Proteomes" id="UP000006729"/>
    </source>
</evidence>
<reference evidence="1 2" key="1">
    <citation type="journal article" date="2006" name="Science">
        <title>The genome of black cottonwood, Populus trichocarpa (Torr. &amp; Gray).</title>
        <authorList>
            <person name="Tuskan G.A."/>
            <person name="Difazio S."/>
            <person name="Jansson S."/>
            <person name="Bohlmann J."/>
            <person name="Grigoriev I."/>
            <person name="Hellsten U."/>
            <person name="Putnam N."/>
            <person name="Ralph S."/>
            <person name="Rombauts S."/>
            <person name="Salamov A."/>
            <person name="Schein J."/>
            <person name="Sterck L."/>
            <person name="Aerts A."/>
            <person name="Bhalerao R.R."/>
            <person name="Bhalerao R.P."/>
            <person name="Blaudez D."/>
            <person name="Boerjan W."/>
            <person name="Brun A."/>
            <person name="Brunner A."/>
            <person name="Busov V."/>
            <person name="Campbell M."/>
            <person name="Carlson J."/>
            <person name="Chalot M."/>
            <person name="Chapman J."/>
            <person name="Chen G.L."/>
            <person name="Cooper D."/>
            <person name="Coutinho P.M."/>
            <person name="Couturier J."/>
            <person name="Covert S."/>
            <person name="Cronk Q."/>
            <person name="Cunningham R."/>
            <person name="Davis J."/>
            <person name="Degroeve S."/>
            <person name="Dejardin A."/>
            <person name="Depamphilis C."/>
            <person name="Detter J."/>
            <person name="Dirks B."/>
            <person name="Dubchak I."/>
            <person name="Duplessis S."/>
            <person name="Ehlting J."/>
            <person name="Ellis B."/>
            <person name="Gendler K."/>
            <person name="Goodstein D."/>
            <person name="Gribskov M."/>
            <person name="Grimwood J."/>
            <person name="Groover A."/>
            <person name="Gunter L."/>
            <person name="Hamberger B."/>
            <person name="Heinze B."/>
            <person name="Helariutta Y."/>
            <person name="Henrissat B."/>
            <person name="Holligan D."/>
            <person name="Holt R."/>
            <person name="Huang W."/>
            <person name="Islam-Faridi N."/>
            <person name="Jones S."/>
            <person name="Jones-Rhoades M."/>
            <person name="Jorgensen R."/>
            <person name="Joshi C."/>
            <person name="Kangasjarvi J."/>
            <person name="Karlsson J."/>
            <person name="Kelleher C."/>
            <person name="Kirkpatrick R."/>
            <person name="Kirst M."/>
            <person name="Kohler A."/>
            <person name="Kalluri U."/>
            <person name="Larimer F."/>
            <person name="Leebens-Mack J."/>
            <person name="Leple J.C."/>
            <person name="Locascio P."/>
            <person name="Lou Y."/>
            <person name="Lucas S."/>
            <person name="Martin F."/>
            <person name="Montanini B."/>
            <person name="Napoli C."/>
            <person name="Nelson D.R."/>
            <person name="Nelson C."/>
            <person name="Nieminen K."/>
            <person name="Nilsson O."/>
            <person name="Pereda V."/>
            <person name="Peter G."/>
            <person name="Philippe R."/>
            <person name="Pilate G."/>
            <person name="Poliakov A."/>
            <person name="Razumovskaya J."/>
            <person name="Richardson P."/>
            <person name="Rinaldi C."/>
            <person name="Ritland K."/>
            <person name="Rouze P."/>
            <person name="Ryaboy D."/>
            <person name="Schmutz J."/>
            <person name="Schrader J."/>
            <person name="Segerman B."/>
            <person name="Shin H."/>
            <person name="Siddiqui A."/>
            <person name="Sterky F."/>
            <person name="Terry A."/>
            <person name="Tsai C.J."/>
            <person name="Uberbacher E."/>
            <person name="Unneberg P."/>
            <person name="Vahala J."/>
            <person name="Wall K."/>
            <person name="Wessler S."/>
            <person name="Yang G."/>
            <person name="Yin T."/>
            <person name="Douglas C."/>
            <person name="Marra M."/>
            <person name="Sandberg G."/>
            <person name="Van de Peer Y."/>
            <person name="Rokhsar D."/>
        </authorList>
    </citation>
    <scope>NUCLEOTIDE SEQUENCE [LARGE SCALE GENOMIC DNA]</scope>
    <source>
        <strain evidence="2">cv. Nisqually</strain>
    </source>
</reference>
<keyword evidence="2" id="KW-1185">Reference proteome</keyword>
<sequence length="170" mass="19304">MVKRGVVGGHWQSAEKEEERALRILFQGMLLKFMFFHNLNRISDFWYTYQLPWPNLNPGSTILPDPLKPNLNPRSTILPDPPAPNSKPDFGTLLDHSQPKIDGKSSFLPFIFLFRLFLTNCVPLCCQLMRISIILGRSIRRRILTQGAYNIKPGKVSLVVWLHGASTSSG</sequence>
<name>A0A2K1XGQ3_POPTR</name>
<dbReference type="AlphaFoldDB" id="A0A2K1XGQ3"/>
<dbReference type="EMBL" id="CM009304">
    <property type="protein sequence ID" value="PNS99953.1"/>
    <property type="molecule type" value="Genomic_DNA"/>
</dbReference>
<evidence type="ECO:0000313" key="1">
    <source>
        <dbReference type="EMBL" id="PNS99953.1"/>
    </source>
</evidence>
<protein>
    <submittedName>
        <fullName evidence="1">Uncharacterized protein</fullName>
    </submittedName>
</protein>